<feature type="transmembrane region" description="Helical" evidence="1">
    <location>
        <begin position="128"/>
        <end position="151"/>
    </location>
</feature>
<keyword evidence="1" id="KW-1133">Transmembrane helix</keyword>
<dbReference type="Proteomes" id="UP000001542">
    <property type="component" value="Unassembled WGS sequence"/>
</dbReference>
<organism evidence="2 3">
    <name type="scientific">Trichomonas vaginalis (strain ATCC PRA-98 / G3)</name>
    <dbReference type="NCBI Taxonomy" id="412133"/>
    <lineage>
        <taxon>Eukaryota</taxon>
        <taxon>Metamonada</taxon>
        <taxon>Parabasalia</taxon>
        <taxon>Trichomonadida</taxon>
        <taxon>Trichomonadidae</taxon>
        <taxon>Trichomonas</taxon>
    </lineage>
</organism>
<evidence type="ECO:0000256" key="1">
    <source>
        <dbReference type="SAM" id="Phobius"/>
    </source>
</evidence>
<feature type="transmembrane region" description="Helical" evidence="1">
    <location>
        <begin position="6"/>
        <end position="26"/>
    </location>
</feature>
<keyword evidence="3" id="KW-1185">Reference proteome</keyword>
<reference evidence="2" key="1">
    <citation type="submission" date="2006-10" db="EMBL/GenBank/DDBJ databases">
        <authorList>
            <person name="Amadeo P."/>
            <person name="Zhao Q."/>
            <person name="Wortman J."/>
            <person name="Fraser-Liggett C."/>
            <person name="Carlton J."/>
        </authorList>
    </citation>
    <scope>NUCLEOTIDE SEQUENCE</scope>
    <source>
        <strain evidence="2">G3</strain>
    </source>
</reference>
<dbReference type="VEuPathDB" id="TrichDB:TVAG_TEG_DS113747_3_1"/>
<accession>A2FEG2</accession>
<name>A2FEG2_TRIV3</name>
<gene>
    <name evidence="2" type="ORF">TVAG_102040</name>
</gene>
<dbReference type="AlphaFoldDB" id="A2FEG2"/>
<dbReference type="OrthoDB" id="10649383at2759"/>
<sequence length="303" mass="34757">MSISEIVVGFISYILFTYVFTAGILLKSRSVVLTNLTFPLFDSTPIVIWVLMTSFGCILSAIFKYFDTYFYVILGVVHLITTLYVCYLLTFIVFYDIWRNSICLSIGITTCALDLNFFALYGAKSLTYNYTIFVFLLVLIIAYICTTIYFVKKVKKIKNQLSYQEGVTSASEYIASLNIDTSSRRAMMYIVVGLARLGDYFVDGSLVDYIINNSSLNSTLAMLLQVVTFFPSESRKMDVLYKKLVMKRKLSFADRFLIYQVYRIKTRRLVSDTKDTLETYNKLKQKNDECKNIGCPKVCLAQT</sequence>
<keyword evidence="1" id="KW-0812">Transmembrane</keyword>
<evidence type="ECO:0000313" key="2">
    <source>
        <dbReference type="EMBL" id="EAX96699.1"/>
    </source>
</evidence>
<feature type="transmembrane region" description="Helical" evidence="1">
    <location>
        <begin position="69"/>
        <end position="95"/>
    </location>
</feature>
<dbReference type="InParanoid" id="A2FEG2"/>
<dbReference type="EMBL" id="DS113747">
    <property type="protein sequence ID" value="EAX96699.1"/>
    <property type="molecule type" value="Genomic_DNA"/>
</dbReference>
<keyword evidence="1" id="KW-0472">Membrane</keyword>
<protein>
    <submittedName>
        <fullName evidence="2">Uncharacterized protein</fullName>
    </submittedName>
</protein>
<proteinExistence type="predicted"/>
<feature type="transmembrane region" description="Helical" evidence="1">
    <location>
        <begin position="102"/>
        <end position="122"/>
    </location>
</feature>
<feature type="transmembrane region" description="Helical" evidence="1">
    <location>
        <begin position="46"/>
        <end position="63"/>
    </location>
</feature>
<reference evidence="2" key="2">
    <citation type="journal article" date="2007" name="Science">
        <title>Draft genome sequence of the sexually transmitted pathogen Trichomonas vaginalis.</title>
        <authorList>
            <person name="Carlton J.M."/>
            <person name="Hirt R.P."/>
            <person name="Silva J.C."/>
            <person name="Delcher A.L."/>
            <person name="Schatz M."/>
            <person name="Zhao Q."/>
            <person name="Wortman J.R."/>
            <person name="Bidwell S.L."/>
            <person name="Alsmark U.C.M."/>
            <person name="Besteiro S."/>
            <person name="Sicheritz-Ponten T."/>
            <person name="Noel C.J."/>
            <person name="Dacks J.B."/>
            <person name="Foster P.G."/>
            <person name="Simillion C."/>
            <person name="Van de Peer Y."/>
            <person name="Miranda-Saavedra D."/>
            <person name="Barton G.J."/>
            <person name="Westrop G.D."/>
            <person name="Mueller S."/>
            <person name="Dessi D."/>
            <person name="Fiori P.L."/>
            <person name="Ren Q."/>
            <person name="Paulsen I."/>
            <person name="Zhang H."/>
            <person name="Bastida-Corcuera F.D."/>
            <person name="Simoes-Barbosa A."/>
            <person name="Brown M.T."/>
            <person name="Hayes R.D."/>
            <person name="Mukherjee M."/>
            <person name="Okumura C.Y."/>
            <person name="Schneider R."/>
            <person name="Smith A.J."/>
            <person name="Vanacova S."/>
            <person name="Villalvazo M."/>
            <person name="Haas B.J."/>
            <person name="Pertea M."/>
            <person name="Feldblyum T.V."/>
            <person name="Utterback T.R."/>
            <person name="Shu C.L."/>
            <person name="Osoegawa K."/>
            <person name="de Jong P.J."/>
            <person name="Hrdy I."/>
            <person name="Horvathova L."/>
            <person name="Zubacova Z."/>
            <person name="Dolezal P."/>
            <person name="Malik S.B."/>
            <person name="Logsdon J.M. Jr."/>
            <person name="Henze K."/>
            <person name="Gupta A."/>
            <person name="Wang C.C."/>
            <person name="Dunne R.L."/>
            <person name="Upcroft J.A."/>
            <person name="Upcroft P."/>
            <person name="White O."/>
            <person name="Salzberg S.L."/>
            <person name="Tang P."/>
            <person name="Chiu C.-H."/>
            <person name="Lee Y.-S."/>
            <person name="Embley T.M."/>
            <person name="Coombs G.H."/>
            <person name="Mottram J.C."/>
            <person name="Tachezy J."/>
            <person name="Fraser-Liggett C.M."/>
            <person name="Johnson P.J."/>
        </authorList>
    </citation>
    <scope>NUCLEOTIDE SEQUENCE [LARGE SCALE GENOMIC DNA]</scope>
    <source>
        <strain evidence="2">G3</strain>
    </source>
</reference>
<evidence type="ECO:0000313" key="3">
    <source>
        <dbReference type="Proteomes" id="UP000001542"/>
    </source>
</evidence>